<feature type="transmembrane region" description="Helical" evidence="1">
    <location>
        <begin position="60"/>
        <end position="80"/>
    </location>
</feature>
<dbReference type="EMBL" id="JAVRHR010000001">
    <property type="protein sequence ID" value="MDT0605827.1"/>
    <property type="molecule type" value="Genomic_DNA"/>
</dbReference>
<proteinExistence type="predicted"/>
<evidence type="ECO:0000313" key="4">
    <source>
        <dbReference type="Proteomes" id="UP001255246"/>
    </source>
</evidence>
<dbReference type="Proteomes" id="UP001255246">
    <property type="component" value="Unassembled WGS sequence"/>
</dbReference>
<reference evidence="3 4" key="1">
    <citation type="submission" date="2023-09" db="EMBL/GenBank/DDBJ databases">
        <authorList>
            <person name="Rey-Velasco X."/>
        </authorList>
    </citation>
    <scope>NUCLEOTIDE SEQUENCE [LARGE SCALE GENOMIC DNA]</scope>
    <source>
        <strain evidence="3 4">F388</strain>
    </source>
</reference>
<evidence type="ECO:0000256" key="1">
    <source>
        <dbReference type="SAM" id="Phobius"/>
    </source>
</evidence>
<comment type="caution">
    <text evidence="3">The sequence shown here is derived from an EMBL/GenBank/DDBJ whole genome shotgun (WGS) entry which is preliminary data.</text>
</comment>
<keyword evidence="1" id="KW-0472">Membrane</keyword>
<keyword evidence="1" id="KW-1133">Transmembrane helix</keyword>
<feature type="domain" description="HTH LytTR-type" evidence="2">
    <location>
        <begin position="176"/>
        <end position="274"/>
    </location>
</feature>
<keyword evidence="3" id="KW-0238">DNA-binding</keyword>
<feature type="transmembrane region" description="Helical" evidence="1">
    <location>
        <begin position="92"/>
        <end position="114"/>
    </location>
</feature>
<accession>A0ABU3A6M5</accession>
<name>A0ABU3A6M5_9FLAO</name>
<dbReference type="Pfam" id="PF04397">
    <property type="entry name" value="LytTR"/>
    <property type="match status" value="1"/>
</dbReference>
<keyword evidence="4" id="KW-1185">Reference proteome</keyword>
<feature type="transmembrane region" description="Helical" evidence="1">
    <location>
        <begin position="126"/>
        <end position="148"/>
    </location>
</feature>
<protein>
    <submittedName>
        <fullName evidence="3">LytTR family DNA-binding domain-containing protein</fullName>
    </submittedName>
</protein>
<feature type="transmembrane region" description="Helical" evidence="1">
    <location>
        <begin position="21"/>
        <end position="40"/>
    </location>
</feature>
<evidence type="ECO:0000259" key="2">
    <source>
        <dbReference type="SMART" id="SM00850"/>
    </source>
</evidence>
<organism evidence="3 4">
    <name type="scientific">Croceitalea rosinachiae</name>
    <dbReference type="NCBI Taxonomy" id="3075596"/>
    <lineage>
        <taxon>Bacteria</taxon>
        <taxon>Pseudomonadati</taxon>
        <taxon>Bacteroidota</taxon>
        <taxon>Flavobacteriia</taxon>
        <taxon>Flavobacteriales</taxon>
        <taxon>Flavobacteriaceae</taxon>
        <taxon>Croceitalea</taxon>
    </lineage>
</organism>
<sequence>MGVENIYKVFKNKYPFQKGNRPHFIISVALALWIFVFLWFPEPFELSRFDFYKKLEVIPFYGFFGGFSYYLALYPQRYLYQKYESWNLGFEIIFLATALLIASGFMYVVYYFGIEHYRYAYSYLKYARLIYIPSLIIILPFIIISRILSALIKGKKDAEKDEAKKAEVVIRGSGKYELLKLKKQNIIYVKSDNIYVDIFYEENNEVIQQSLRIKISEIELILPELFKNHRSYLINPKYFRRLRRDNDKVSIELKYNLIVPVSRAKKESVLKQVPFSNKS</sequence>
<dbReference type="SMART" id="SM00850">
    <property type="entry name" value="LytTR"/>
    <property type="match status" value="1"/>
</dbReference>
<keyword evidence="1" id="KW-0812">Transmembrane</keyword>
<dbReference type="GO" id="GO:0003677">
    <property type="term" value="F:DNA binding"/>
    <property type="evidence" value="ECO:0007669"/>
    <property type="project" value="UniProtKB-KW"/>
</dbReference>
<gene>
    <name evidence="3" type="ORF">RM706_02235</name>
</gene>
<evidence type="ECO:0000313" key="3">
    <source>
        <dbReference type="EMBL" id="MDT0605827.1"/>
    </source>
</evidence>
<dbReference type="Gene3D" id="2.40.50.1020">
    <property type="entry name" value="LytTr DNA-binding domain"/>
    <property type="match status" value="1"/>
</dbReference>
<dbReference type="RefSeq" id="WP_311349393.1">
    <property type="nucleotide sequence ID" value="NZ_JAVRHR010000001.1"/>
</dbReference>
<dbReference type="InterPro" id="IPR007492">
    <property type="entry name" value="LytTR_DNA-bd_dom"/>
</dbReference>